<dbReference type="InterPro" id="IPR008949">
    <property type="entry name" value="Isoprenoid_synthase_dom_sf"/>
</dbReference>
<keyword evidence="5" id="KW-1185">Reference proteome</keyword>
<dbReference type="GO" id="GO:0051996">
    <property type="term" value="F:squalene synthase [NAD(P)H] activity"/>
    <property type="evidence" value="ECO:0007669"/>
    <property type="project" value="InterPro"/>
</dbReference>
<dbReference type="EMBL" id="JAWXXX010000001">
    <property type="protein sequence ID" value="MDX5893426.1"/>
    <property type="molecule type" value="Genomic_DNA"/>
</dbReference>
<dbReference type="PATRIC" id="fig|42256.3.peg.742"/>
<dbReference type="InterPro" id="IPR044843">
    <property type="entry name" value="Trans_IPPS_bact-type"/>
</dbReference>
<evidence type="ECO:0000256" key="2">
    <source>
        <dbReference type="ARBA" id="ARBA00022679"/>
    </source>
</evidence>
<dbReference type="CDD" id="cd00683">
    <property type="entry name" value="Trans_IPPS_HH"/>
    <property type="match status" value="1"/>
</dbReference>
<dbReference type="UniPathway" id="UPA00799"/>
<dbReference type="GO" id="GO:0016117">
    <property type="term" value="P:carotenoid biosynthetic process"/>
    <property type="evidence" value="ECO:0007669"/>
    <property type="project" value="UniProtKB-ARBA"/>
</dbReference>
<dbReference type="Pfam" id="PF00494">
    <property type="entry name" value="SQS_PSY"/>
    <property type="match status" value="1"/>
</dbReference>
<dbReference type="InterPro" id="IPR033904">
    <property type="entry name" value="Trans_IPPS_HH"/>
</dbReference>
<gene>
    <name evidence="3" type="ORF">RradSPS_0731</name>
    <name evidence="4" type="ORF">SIL72_05215</name>
</gene>
<comment type="pathway">
    <text evidence="1">Carotenoid biosynthesis; phytoene biosynthesis.</text>
</comment>
<reference evidence="3 5" key="1">
    <citation type="submission" date="2014-03" db="EMBL/GenBank/DDBJ databases">
        <title>Complete genome sequence of the Radio-Resistant Rubrobacter radiotolerans RSPS-4.</title>
        <authorList>
            <person name="Egas C.C."/>
            <person name="Barroso C.C."/>
            <person name="Froufe H.J.C."/>
            <person name="Pacheco J.J."/>
            <person name="Albuquerque L.L."/>
            <person name="da Costa M.M.S."/>
        </authorList>
    </citation>
    <scope>NUCLEOTIDE SEQUENCE [LARGE SCALE GENOMIC DNA]</scope>
    <source>
        <strain evidence="3 5">RSPS-4</strain>
    </source>
</reference>
<keyword evidence="2 4" id="KW-0808">Transferase</keyword>
<protein>
    <submittedName>
        <fullName evidence="4">Phytoene/squalene synthase family protein</fullName>
        <ecNumber evidence="4">2.5.1.-</ecNumber>
    </submittedName>
    <submittedName>
        <fullName evidence="3">Phytoene/squalene synthetase</fullName>
    </submittedName>
</protein>
<dbReference type="RefSeq" id="WP_051589324.1">
    <property type="nucleotide sequence ID" value="NZ_CP007514.1"/>
</dbReference>
<organism evidence="3 5">
    <name type="scientific">Rubrobacter radiotolerans</name>
    <name type="common">Arthrobacter radiotolerans</name>
    <dbReference type="NCBI Taxonomy" id="42256"/>
    <lineage>
        <taxon>Bacteria</taxon>
        <taxon>Bacillati</taxon>
        <taxon>Actinomycetota</taxon>
        <taxon>Rubrobacteria</taxon>
        <taxon>Rubrobacterales</taxon>
        <taxon>Rubrobacteraceae</taxon>
        <taxon>Rubrobacter</taxon>
    </lineage>
</organism>
<dbReference type="SFLD" id="SFLDS00005">
    <property type="entry name" value="Isoprenoid_Synthase_Type_I"/>
    <property type="match status" value="1"/>
</dbReference>
<dbReference type="SFLD" id="SFLDG01212">
    <property type="entry name" value="Phytoene_synthase_like"/>
    <property type="match status" value="1"/>
</dbReference>
<dbReference type="EC" id="2.5.1.-" evidence="4"/>
<reference evidence="4" key="2">
    <citation type="submission" date="2023-11" db="EMBL/GenBank/DDBJ databases">
        <title>MicrobeMod: A computational toolkit for identifying prokaryotic methylation and restriction-modification with nanopore sequencing.</title>
        <authorList>
            <person name="Crits-Christoph A."/>
            <person name="Kang S.C."/>
            <person name="Lee H."/>
            <person name="Ostrov N."/>
        </authorList>
    </citation>
    <scope>NUCLEOTIDE SEQUENCE</scope>
    <source>
        <strain evidence="4">ATCC 51242</strain>
    </source>
</reference>
<dbReference type="Gene3D" id="1.10.600.10">
    <property type="entry name" value="Farnesyl Diphosphate Synthase"/>
    <property type="match status" value="1"/>
</dbReference>
<dbReference type="KEGG" id="rrd:RradSPS_0731"/>
<dbReference type="STRING" id="42256.RradSPS_0731"/>
<evidence type="ECO:0000313" key="5">
    <source>
        <dbReference type="Proteomes" id="UP000025229"/>
    </source>
</evidence>
<name>A0A023X1U2_RUBRA</name>
<evidence type="ECO:0000313" key="3">
    <source>
        <dbReference type="EMBL" id="AHY46014.1"/>
    </source>
</evidence>
<dbReference type="HOGENOM" id="CLU_037269_1_3_11"/>
<dbReference type="eggNOG" id="COG1562">
    <property type="taxonomic scope" value="Bacteria"/>
</dbReference>
<dbReference type="EMBL" id="CP007514">
    <property type="protein sequence ID" value="AHY46014.1"/>
    <property type="molecule type" value="Genomic_DNA"/>
</dbReference>
<dbReference type="PANTHER" id="PTHR31480">
    <property type="entry name" value="BIFUNCTIONAL LYCOPENE CYCLASE/PHYTOENE SYNTHASE"/>
    <property type="match status" value="1"/>
</dbReference>
<evidence type="ECO:0000256" key="1">
    <source>
        <dbReference type="ARBA" id="ARBA00004684"/>
    </source>
</evidence>
<dbReference type="SFLD" id="SFLDG01018">
    <property type="entry name" value="Squalene/Phytoene_Synthase_Lik"/>
    <property type="match status" value="1"/>
</dbReference>
<sequence>MRLDPARVSLDGSGLSLAECYELCARVQREHSKTYHFATRLFPGPVRRHVYALYAFMRYADELVDNPGTLTLEEQGRALDEFEAETFRAISGEPVENPVLRAYAGTVRECGIEAEDIRAFLASMKMDTHTFRYRTFEDLEGYTYGSAAVVGIMMCRVVGVRDERARPHAEALGTAMQLTNFLRDIGEDWRRGRVYVPLEDLERFGYTESDLARAVIDERFERLVRFESERARELYGVADAGMKYIPEGRRYPVVVARELYAEILTLIEKRRFDVFSGRARTTLARKLALAGACAAREPGTILARARER</sequence>
<dbReference type="Proteomes" id="UP000025229">
    <property type="component" value="Chromosome"/>
</dbReference>
<accession>A0A023X1U2</accession>
<dbReference type="AlphaFoldDB" id="A0A023X1U2"/>
<dbReference type="InterPro" id="IPR002060">
    <property type="entry name" value="Squ/phyt_synthse"/>
</dbReference>
<evidence type="ECO:0000313" key="4">
    <source>
        <dbReference type="EMBL" id="MDX5893426.1"/>
    </source>
</evidence>
<dbReference type="InterPro" id="IPR019845">
    <property type="entry name" value="Squalene/phytoene_synthase_CS"/>
</dbReference>
<proteinExistence type="predicted"/>
<dbReference type="GO" id="GO:0004311">
    <property type="term" value="F:geranylgeranyl diphosphate synthase activity"/>
    <property type="evidence" value="ECO:0007669"/>
    <property type="project" value="InterPro"/>
</dbReference>
<dbReference type="Proteomes" id="UP001281130">
    <property type="component" value="Unassembled WGS sequence"/>
</dbReference>
<dbReference type="PROSITE" id="PS01045">
    <property type="entry name" value="SQUALEN_PHYTOEN_SYN_2"/>
    <property type="match status" value="1"/>
</dbReference>
<dbReference type="SUPFAM" id="SSF48576">
    <property type="entry name" value="Terpenoid synthases"/>
    <property type="match status" value="1"/>
</dbReference>